<reference evidence="1 2" key="1">
    <citation type="submission" date="2019-05" db="EMBL/GenBank/DDBJ databases">
        <title>Another draft genome of Portunus trituberculatus and its Hox gene families provides insights of decapod evolution.</title>
        <authorList>
            <person name="Jeong J.-H."/>
            <person name="Song I."/>
            <person name="Kim S."/>
            <person name="Choi T."/>
            <person name="Kim D."/>
            <person name="Ryu S."/>
            <person name="Kim W."/>
        </authorList>
    </citation>
    <scope>NUCLEOTIDE SEQUENCE [LARGE SCALE GENOMIC DNA]</scope>
    <source>
        <tissue evidence="1">Muscle</tissue>
    </source>
</reference>
<dbReference type="EMBL" id="VSRR010003932">
    <property type="protein sequence ID" value="MPC37953.1"/>
    <property type="molecule type" value="Genomic_DNA"/>
</dbReference>
<gene>
    <name evidence="1" type="ORF">E2C01_031449</name>
</gene>
<evidence type="ECO:0000313" key="1">
    <source>
        <dbReference type="EMBL" id="MPC37953.1"/>
    </source>
</evidence>
<sequence length="67" mass="7555">MVVSGGRRDPMQCNDVRLLQQTCLTPHLGHALVLKNQLTRPHHKSRISVIGREKAVKERERCRATGA</sequence>
<keyword evidence="2" id="KW-1185">Reference proteome</keyword>
<comment type="caution">
    <text evidence="1">The sequence shown here is derived from an EMBL/GenBank/DDBJ whole genome shotgun (WGS) entry which is preliminary data.</text>
</comment>
<protein>
    <submittedName>
        <fullName evidence="1">Uncharacterized protein</fullName>
    </submittedName>
</protein>
<dbReference type="Proteomes" id="UP000324222">
    <property type="component" value="Unassembled WGS sequence"/>
</dbReference>
<proteinExistence type="predicted"/>
<evidence type="ECO:0000313" key="2">
    <source>
        <dbReference type="Proteomes" id="UP000324222"/>
    </source>
</evidence>
<organism evidence="1 2">
    <name type="scientific">Portunus trituberculatus</name>
    <name type="common">Swimming crab</name>
    <name type="synonym">Neptunus trituberculatus</name>
    <dbReference type="NCBI Taxonomy" id="210409"/>
    <lineage>
        <taxon>Eukaryota</taxon>
        <taxon>Metazoa</taxon>
        <taxon>Ecdysozoa</taxon>
        <taxon>Arthropoda</taxon>
        <taxon>Crustacea</taxon>
        <taxon>Multicrustacea</taxon>
        <taxon>Malacostraca</taxon>
        <taxon>Eumalacostraca</taxon>
        <taxon>Eucarida</taxon>
        <taxon>Decapoda</taxon>
        <taxon>Pleocyemata</taxon>
        <taxon>Brachyura</taxon>
        <taxon>Eubrachyura</taxon>
        <taxon>Portunoidea</taxon>
        <taxon>Portunidae</taxon>
        <taxon>Portuninae</taxon>
        <taxon>Portunus</taxon>
    </lineage>
</organism>
<accession>A0A5B7EYL0</accession>
<name>A0A5B7EYL0_PORTR</name>
<dbReference type="AlphaFoldDB" id="A0A5B7EYL0"/>